<sequence>MEQPIGVIDSGLGGLTVAREILRQLPKEEMIYIGDTARCPYGPRPIEEVREFTWQMIARLQTENIKMLVIACNTATAVVLEEVKQALDIPVVGVITPGAISALKVTKTDQVAVIGTSGTIQSGAYERALKSINEDVEITSLACVPFVPLVEQGQCEGRAVLDIVKQTLLPLKQDSYDTLILGCTHYPLLEDAIQEAVGPDIQLISSGDETAREVSTLLNYHETLNTGETPPVHRFYTTGPEKEFRSIANQWMDQQINQVVSIQLDTDDRFAGSEEKGRLHESIGRKGME</sequence>
<evidence type="ECO:0000256" key="5">
    <source>
        <dbReference type="ARBA" id="ARBA00023235"/>
    </source>
</evidence>
<feature type="binding site" evidence="8">
    <location>
        <begin position="73"/>
        <end position="74"/>
    </location>
    <ligand>
        <name>substrate</name>
    </ligand>
</feature>
<keyword evidence="3 8" id="KW-0133">Cell shape</keyword>
<name>A0A1H2VJH0_9BACI</name>
<dbReference type="GO" id="GO:0008360">
    <property type="term" value="P:regulation of cell shape"/>
    <property type="evidence" value="ECO:0007669"/>
    <property type="project" value="UniProtKB-KW"/>
</dbReference>
<dbReference type="GO" id="GO:0008881">
    <property type="term" value="F:glutamate racemase activity"/>
    <property type="evidence" value="ECO:0007669"/>
    <property type="project" value="UniProtKB-UniRule"/>
</dbReference>
<keyword evidence="10" id="KW-1185">Reference proteome</keyword>
<comment type="catalytic activity">
    <reaction evidence="1 8">
        <text>L-glutamate = D-glutamate</text>
        <dbReference type="Rhea" id="RHEA:12813"/>
        <dbReference type="ChEBI" id="CHEBI:29985"/>
        <dbReference type="ChEBI" id="CHEBI:29986"/>
        <dbReference type="EC" id="5.1.1.3"/>
    </reaction>
</comment>
<dbReference type="InterPro" id="IPR018187">
    <property type="entry name" value="Asp/Glu_racemase_AS_1"/>
</dbReference>
<protein>
    <recommendedName>
        <fullName evidence="7 8">Glutamate racemase</fullName>
        <ecNumber evidence="2 8">5.1.1.3</ecNumber>
    </recommendedName>
</protein>
<dbReference type="GO" id="GO:0009252">
    <property type="term" value="P:peptidoglycan biosynthetic process"/>
    <property type="evidence" value="ECO:0007669"/>
    <property type="project" value="UniProtKB-UniRule"/>
</dbReference>
<feature type="binding site" evidence="8">
    <location>
        <begin position="9"/>
        <end position="10"/>
    </location>
    <ligand>
        <name>substrate</name>
    </ligand>
</feature>
<dbReference type="STRING" id="1122204.SAMN05421781_2124"/>
<feature type="binding site" evidence="8">
    <location>
        <begin position="41"/>
        <end position="42"/>
    </location>
    <ligand>
        <name>substrate</name>
    </ligand>
</feature>
<dbReference type="PANTHER" id="PTHR21198">
    <property type="entry name" value="GLUTAMATE RACEMASE"/>
    <property type="match status" value="1"/>
</dbReference>
<keyword evidence="5 8" id="KW-0413">Isomerase</keyword>
<dbReference type="InterPro" id="IPR015942">
    <property type="entry name" value="Asp/Glu/hydantoin_racemase"/>
</dbReference>
<dbReference type="HAMAP" id="MF_00258">
    <property type="entry name" value="Glu_racemase"/>
    <property type="match status" value="1"/>
</dbReference>
<feature type="binding site" evidence="8">
    <location>
        <begin position="184"/>
        <end position="185"/>
    </location>
    <ligand>
        <name>substrate</name>
    </ligand>
</feature>
<gene>
    <name evidence="8" type="primary">murI</name>
    <name evidence="9" type="ORF">SAMN05421781_2124</name>
</gene>
<dbReference type="InterPro" id="IPR001920">
    <property type="entry name" value="Asp/Glu_race"/>
</dbReference>
<proteinExistence type="inferred from homology"/>
<feature type="active site" description="Proton donor/acceptor" evidence="8">
    <location>
        <position position="183"/>
    </location>
</feature>
<evidence type="ECO:0000313" key="10">
    <source>
        <dbReference type="Proteomes" id="UP000199488"/>
    </source>
</evidence>
<dbReference type="GO" id="GO:0071555">
    <property type="term" value="P:cell wall organization"/>
    <property type="evidence" value="ECO:0007669"/>
    <property type="project" value="UniProtKB-KW"/>
</dbReference>
<evidence type="ECO:0000256" key="3">
    <source>
        <dbReference type="ARBA" id="ARBA00022960"/>
    </source>
</evidence>
<dbReference type="EC" id="5.1.1.3" evidence="2 8"/>
<dbReference type="SUPFAM" id="SSF53681">
    <property type="entry name" value="Aspartate/glutamate racemase"/>
    <property type="match status" value="2"/>
</dbReference>
<feature type="active site" description="Proton donor/acceptor" evidence="8">
    <location>
        <position position="72"/>
    </location>
</feature>
<reference evidence="9 10" key="1">
    <citation type="submission" date="2016-10" db="EMBL/GenBank/DDBJ databases">
        <authorList>
            <person name="de Groot N.N."/>
        </authorList>
    </citation>
    <scope>NUCLEOTIDE SEQUENCE [LARGE SCALE GENOMIC DNA]</scope>
    <source>
        <strain evidence="9 10">DSM 23126</strain>
    </source>
</reference>
<dbReference type="EMBL" id="FNNC01000004">
    <property type="protein sequence ID" value="SDW68555.1"/>
    <property type="molecule type" value="Genomic_DNA"/>
</dbReference>
<comment type="similarity">
    <text evidence="8">Belongs to the aspartate/glutamate racemases family.</text>
</comment>
<dbReference type="Gene3D" id="3.40.50.1860">
    <property type="match status" value="2"/>
</dbReference>
<evidence type="ECO:0000256" key="1">
    <source>
        <dbReference type="ARBA" id="ARBA00001602"/>
    </source>
</evidence>
<comment type="pathway">
    <text evidence="8">Cell wall biogenesis; peptidoglycan biosynthesis.</text>
</comment>
<dbReference type="InterPro" id="IPR004391">
    <property type="entry name" value="Glu_race"/>
</dbReference>
<evidence type="ECO:0000256" key="8">
    <source>
        <dbReference type="HAMAP-Rule" id="MF_00258"/>
    </source>
</evidence>
<comment type="function">
    <text evidence="8">Provides the (R)-glutamate required for cell wall biosynthesis.</text>
</comment>
<dbReference type="RefSeq" id="WP_091614751.1">
    <property type="nucleotide sequence ID" value="NZ_FNNC01000004.1"/>
</dbReference>
<evidence type="ECO:0000313" key="9">
    <source>
        <dbReference type="EMBL" id="SDW68555.1"/>
    </source>
</evidence>
<organism evidence="9 10">
    <name type="scientific">Marinococcus luteus</name>
    <dbReference type="NCBI Taxonomy" id="1122204"/>
    <lineage>
        <taxon>Bacteria</taxon>
        <taxon>Bacillati</taxon>
        <taxon>Bacillota</taxon>
        <taxon>Bacilli</taxon>
        <taxon>Bacillales</taxon>
        <taxon>Bacillaceae</taxon>
        <taxon>Marinococcus</taxon>
    </lineage>
</organism>
<dbReference type="PROSITE" id="PS00924">
    <property type="entry name" value="ASP_GLU_RACEMASE_2"/>
    <property type="match status" value="1"/>
</dbReference>
<evidence type="ECO:0000256" key="4">
    <source>
        <dbReference type="ARBA" id="ARBA00022984"/>
    </source>
</evidence>
<dbReference type="PROSITE" id="PS00923">
    <property type="entry name" value="ASP_GLU_RACEMASE_1"/>
    <property type="match status" value="1"/>
</dbReference>
<dbReference type="GO" id="GO:0042802">
    <property type="term" value="F:identical protein binding"/>
    <property type="evidence" value="ECO:0007669"/>
    <property type="project" value="UniProtKB-ARBA"/>
</dbReference>
<evidence type="ECO:0000256" key="7">
    <source>
        <dbReference type="ARBA" id="ARBA00070053"/>
    </source>
</evidence>
<dbReference type="InterPro" id="IPR033134">
    <property type="entry name" value="Asp/Glu_racemase_AS_2"/>
</dbReference>
<accession>A0A1H2VJH0</accession>
<dbReference type="FunFam" id="3.40.50.1860:FF:000002">
    <property type="entry name" value="Glutamate racemase"/>
    <property type="match status" value="1"/>
</dbReference>
<dbReference type="NCBIfam" id="TIGR00067">
    <property type="entry name" value="glut_race"/>
    <property type="match status" value="1"/>
</dbReference>
<dbReference type="UniPathway" id="UPA00219"/>
<keyword evidence="4 8" id="KW-0573">Peptidoglycan synthesis</keyword>
<dbReference type="PANTHER" id="PTHR21198:SF2">
    <property type="entry name" value="GLUTAMATE RACEMASE"/>
    <property type="match status" value="1"/>
</dbReference>
<dbReference type="Proteomes" id="UP000199488">
    <property type="component" value="Unassembled WGS sequence"/>
</dbReference>
<keyword evidence="6 8" id="KW-0961">Cell wall biogenesis/degradation</keyword>
<evidence type="ECO:0000256" key="2">
    <source>
        <dbReference type="ARBA" id="ARBA00013090"/>
    </source>
</evidence>
<evidence type="ECO:0000256" key="6">
    <source>
        <dbReference type="ARBA" id="ARBA00023316"/>
    </source>
</evidence>
<dbReference type="Pfam" id="PF01177">
    <property type="entry name" value="Asp_Glu_race"/>
    <property type="match status" value="1"/>
</dbReference>
<dbReference type="AlphaFoldDB" id="A0A1H2VJH0"/>
<dbReference type="OrthoDB" id="9801055at2"/>
<dbReference type="NCBIfam" id="NF002035">
    <property type="entry name" value="PRK00865.1-3"/>
    <property type="match status" value="1"/>
</dbReference>